<evidence type="ECO:0000259" key="6">
    <source>
        <dbReference type="PROSITE" id="PS50237"/>
    </source>
</evidence>
<dbReference type="PANTHER" id="PTHR45700">
    <property type="entry name" value="UBIQUITIN-PROTEIN LIGASE E3C"/>
    <property type="match status" value="1"/>
</dbReference>
<dbReference type="FunFam" id="3.30.2410.10:FF:000003">
    <property type="entry name" value="probable E3 ubiquitin-protein ligase HERC4 isoform X1"/>
    <property type="match status" value="1"/>
</dbReference>
<name>A0A061A1Z9_ONCMY</name>
<dbReference type="STRING" id="8022.A0A061A1Z9"/>
<feature type="active site" description="Glycyl thioester intermediate" evidence="5">
    <location>
        <position position="137"/>
    </location>
</feature>
<dbReference type="SMART" id="SM00119">
    <property type="entry name" value="HECTc"/>
    <property type="match status" value="1"/>
</dbReference>
<dbReference type="InterPro" id="IPR035983">
    <property type="entry name" value="Hect_E3_ubiquitin_ligase"/>
</dbReference>
<accession>A0A061A1Z9</accession>
<dbReference type="GO" id="GO:0000209">
    <property type="term" value="P:protein polyubiquitination"/>
    <property type="evidence" value="ECO:0007669"/>
    <property type="project" value="InterPro"/>
</dbReference>
<protein>
    <recommendedName>
        <fullName evidence="2">HECT-type E3 ubiquitin transferase</fullName>
        <ecNumber evidence="2">2.3.2.26</ecNumber>
    </recommendedName>
</protein>
<keyword evidence="4 5" id="KW-0833">Ubl conjugation pathway</keyword>
<gene>
    <name evidence="7" type="ORF">GSONMT00010188001</name>
</gene>
<reference evidence="7" key="2">
    <citation type="submission" date="2014-03" db="EMBL/GenBank/DDBJ databases">
        <authorList>
            <person name="Genoscope - CEA"/>
        </authorList>
    </citation>
    <scope>NUCLEOTIDE SEQUENCE</scope>
</reference>
<sequence>VCHSFDRKEFVDTYVNYIFNQSVEVVFEEFRKGFFKVCDKDFFQPEELRGVMVGKENFDWETLKQNTVYEGEYHAGHPNIVTFWEVFEELTEDQKKAFLLFLTGCDRVPILGMNQIRMRVQTLLNSSQQHFPEALTCHSLLQLPIYSSKETLQSRLIEAVGHNRGFWNE</sequence>
<feature type="non-terminal residue" evidence="7">
    <location>
        <position position="1"/>
    </location>
</feature>
<evidence type="ECO:0000313" key="8">
    <source>
        <dbReference type="Proteomes" id="UP000193380"/>
    </source>
</evidence>
<dbReference type="EC" id="2.3.2.26" evidence="2"/>
<proteinExistence type="predicted"/>
<dbReference type="EMBL" id="FR972712">
    <property type="protein sequence ID" value="CDR15247.1"/>
    <property type="molecule type" value="Genomic_DNA"/>
</dbReference>
<dbReference type="Proteomes" id="UP000193380">
    <property type="component" value="Unassembled WGS sequence"/>
</dbReference>
<evidence type="ECO:0000256" key="5">
    <source>
        <dbReference type="PROSITE-ProRule" id="PRU00104"/>
    </source>
</evidence>
<dbReference type="InterPro" id="IPR044611">
    <property type="entry name" value="E3A/B/C-like"/>
</dbReference>
<dbReference type="PROSITE" id="PS50237">
    <property type="entry name" value="HECT"/>
    <property type="match status" value="1"/>
</dbReference>
<evidence type="ECO:0000256" key="4">
    <source>
        <dbReference type="ARBA" id="ARBA00022786"/>
    </source>
</evidence>
<dbReference type="SUPFAM" id="SSF56204">
    <property type="entry name" value="Hect, E3 ligase catalytic domain"/>
    <property type="match status" value="1"/>
</dbReference>
<reference evidence="7" key="1">
    <citation type="journal article" date="2014" name="Nat. Commun.">
        <title>The rainbow trout genome provides novel insights into evolution after whole-genome duplication in vertebrates.</title>
        <authorList>
            <person name="Berthelot C."/>
            <person name="Brunet F."/>
            <person name="Chalopin D."/>
            <person name="Juanchich A."/>
            <person name="Bernard M."/>
            <person name="Noel B."/>
            <person name="Bento P."/>
            <person name="Da Silva C."/>
            <person name="Labadie K."/>
            <person name="Alberti A."/>
            <person name="Aury J.M."/>
            <person name="Louis A."/>
            <person name="Dehais P."/>
            <person name="Bardou P."/>
            <person name="Montfort J."/>
            <person name="Klopp C."/>
            <person name="Cabau C."/>
            <person name="Gaspin C."/>
            <person name="Thorgaard G.H."/>
            <person name="Boussaha M."/>
            <person name="Quillet E."/>
            <person name="Guyomard R."/>
            <person name="Galiana D."/>
            <person name="Bobe J."/>
            <person name="Volff J.N."/>
            <person name="Genet C."/>
            <person name="Wincker P."/>
            <person name="Jaillon O."/>
            <person name="Roest Crollius H."/>
            <person name="Guiguen Y."/>
        </authorList>
    </citation>
    <scope>NUCLEOTIDE SEQUENCE [LARGE SCALE GENOMIC DNA]</scope>
</reference>
<dbReference type="Gene3D" id="3.30.2160.10">
    <property type="entry name" value="Hect, E3 ligase catalytic domain"/>
    <property type="match status" value="1"/>
</dbReference>
<evidence type="ECO:0000256" key="3">
    <source>
        <dbReference type="ARBA" id="ARBA00022679"/>
    </source>
</evidence>
<keyword evidence="3" id="KW-0808">Transferase</keyword>
<dbReference type="InterPro" id="IPR000569">
    <property type="entry name" value="HECT_dom"/>
</dbReference>
<comment type="catalytic activity">
    <reaction evidence="1">
        <text>S-ubiquitinyl-[E2 ubiquitin-conjugating enzyme]-L-cysteine + [acceptor protein]-L-lysine = [E2 ubiquitin-conjugating enzyme]-L-cysteine + N(6)-ubiquitinyl-[acceptor protein]-L-lysine.</text>
        <dbReference type="EC" id="2.3.2.26"/>
    </reaction>
</comment>
<evidence type="ECO:0000256" key="2">
    <source>
        <dbReference type="ARBA" id="ARBA00012485"/>
    </source>
</evidence>
<dbReference type="PANTHER" id="PTHR45700:SF8">
    <property type="entry name" value="HECT-TYPE E3 UBIQUITIN TRANSFERASE"/>
    <property type="match status" value="1"/>
</dbReference>
<dbReference type="AlphaFoldDB" id="A0A061A1Z9"/>
<dbReference type="Gene3D" id="3.30.2410.10">
    <property type="entry name" value="Hect, E3 ligase catalytic domain"/>
    <property type="match status" value="1"/>
</dbReference>
<dbReference type="Gene3D" id="3.90.1750.10">
    <property type="entry name" value="Hect, E3 ligase catalytic domains"/>
    <property type="match status" value="1"/>
</dbReference>
<evidence type="ECO:0000313" key="7">
    <source>
        <dbReference type="EMBL" id="CDR15247.1"/>
    </source>
</evidence>
<dbReference type="Pfam" id="PF00632">
    <property type="entry name" value="HECT"/>
    <property type="match status" value="1"/>
</dbReference>
<dbReference type="GO" id="GO:0061630">
    <property type="term" value="F:ubiquitin protein ligase activity"/>
    <property type="evidence" value="ECO:0007669"/>
    <property type="project" value="UniProtKB-EC"/>
</dbReference>
<dbReference type="PaxDb" id="8022-A0A061A1Z9"/>
<organism evidence="7 8">
    <name type="scientific">Oncorhynchus mykiss</name>
    <name type="common">Rainbow trout</name>
    <name type="synonym">Salmo gairdneri</name>
    <dbReference type="NCBI Taxonomy" id="8022"/>
    <lineage>
        <taxon>Eukaryota</taxon>
        <taxon>Metazoa</taxon>
        <taxon>Chordata</taxon>
        <taxon>Craniata</taxon>
        <taxon>Vertebrata</taxon>
        <taxon>Euteleostomi</taxon>
        <taxon>Actinopterygii</taxon>
        <taxon>Neopterygii</taxon>
        <taxon>Teleostei</taxon>
        <taxon>Protacanthopterygii</taxon>
        <taxon>Salmoniformes</taxon>
        <taxon>Salmonidae</taxon>
        <taxon>Salmoninae</taxon>
        <taxon>Oncorhynchus</taxon>
    </lineage>
</organism>
<evidence type="ECO:0000256" key="1">
    <source>
        <dbReference type="ARBA" id="ARBA00000885"/>
    </source>
</evidence>
<feature type="domain" description="HECT" evidence="6">
    <location>
        <begin position="1"/>
        <end position="166"/>
    </location>
</feature>